<evidence type="ECO:0000313" key="8">
    <source>
        <dbReference type="EMBL" id="MBB5207018.1"/>
    </source>
</evidence>
<evidence type="ECO:0000256" key="1">
    <source>
        <dbReference type="ARBA" id="ARBA00004948"/>
    </source>
</evidence>
<dbReference type="Gene3D" id="3.40.1190.20">
    <property type="match status" value="1"/>
</dbReference>
<evidence type="ECO:0000256" key="5">
    <source>
        <dbReference type="ARBA" id="ARBA00022777"/>
    </source>
</evidence>
<keyword evidence="4" id="KW-0547">Nucleotide-binding</keyword>
<dbReference type="EMBL" id="JACHHP010000001">
    <property type="protein sequence ID" value="MBB5207018.1"/>
    <property type="molecule type" value="Genomic_DNA"/>
</dbReference>
<dbReference type="InterPro" id="IPR013749">
    <property type="entry name" value="PM/HMP-P_kinase-1"/>
</dbReference>
<dbReference type="GO" id="GO:0005524">
    <property type="term" value="F:ATP binding"/>
    <property type="evidence" value="ECO:0007669"/>
    <property type="project" value="UniProtKB-KW"/>
</dbReference>
<proteinExistence type="predicted"/>
<dbReference type="Pfam" id="PF08543">
    <property type="entry name" value="Phos_pyr_kin"/>
    <property type="match status" value="1"/>
</dbReference>
<dbReference type="CDD" id="cd01169">
    <property type="entry name" value="HMPP_kinase"/>
    <property type="match status" value="1"/>
</dbReference>
<keyword evidence="6" id="KW-0067">ATP-binding</keyword>
<dbReference type="InterPro" id="IPR029056">
    <property type="entry name" value="Ribokinase-like"/>
</dbReference>
<dbReference type="GO" id="GO:0009229">
    <property type="term" value="P:thiamine diphosphate biosynthetic process"/>
    <property type="evidence" value="ECO:0007669"/>
    <property type="project" value="UniProtKB-UniPathway"/>
</dbReference>
<dbReference type="PANTHER" id="PTHR20858:SF17">
    <property type="entry name" value="HYDROXYMETHYLPYRIMIDINE_PHOSPHOMETHYLPYRIMIDINE KINASE THI20-RELATED"/>
    <property type="match status" value="1"/>
</dbReference>
<protein>
    <recommendedName>
        <fullName evidence="2">hydroxymethylpyrimidine kinase</fullName>
        <ecNumber evidence="2">2.7.1.49</ecNumber>
    </recommendedName>
</protein>
<evidence type="ECO:0000256" key="2">
    <source>
        <dbReference type="ARBA" id="ARBA00012135"/>
    </source>
</evidence>
<dbReference type="GO" id="GO:0008902">
    <property type="term" value="F:hydroxymethylpyrimidine kinase activity"/>
    <property type="evidence" value="ECO:0007669"/>
    <property type="project" value="UniProtKB-EC"/>
</dbReference>
<dbReference type="EC" id="2.7.1.49" evidence="2"/>
<reference evidence="8 9" key="1">
    <citation type="submission" date="2020-08" db="EMBL/GenBank/DDBJ databases">
        <title>Genomic Encyclopedia of Type Strains, Phase IV (KMG-IV): sequencing the most valuable type-strain genomes for metagenomic binning, comparative biology and taxonomic classification.</title>
        <authorList>
            <person name="Goeker M."/>
        </authorList>
    </citation>
    <scope>NUCLEOTIDE SEQUENCE [LARGE SCALE GENOMIC DNA]</scope>
    <source>
        <strain evidence="8 9">DSM 24163</strain>
    </source>
</reference>
<dbReference type="NCBIfam" id="TIGR00097">
    <property type="entry name" value="HMP-P_kinase"/>
    <property type="match status" value="1"/>
</dbReference>
<comment type="pathway">
    <text evidence="1">Cofactor biosynthesis; thiamine diphosphate biosynthesis.</text>
</comment>
<dbReference type="GO" id="GO:0005829">
    <property type="term" value="C:cytosol"/>
    <property type="evidence" value="ECO:0007669"/>
    <property type="project" value="TreeGrafter"/>
</dbReference>
<comment type="caution">
    <text evidence="8">The sequence shown here is derived from an EMBL/GenBank/DDBJ whole genome shotgun (WGS) entry which is preliminary data.</text>
</comment>
<dbReference type="PANTHER" id="PTHR20858">
    <property type="entry name" value="PHOSPHOMETHYLPYRIMIDINE KINASE"/>
    <property type="match status" value="1"/>
</dbReference>
<name>A0A7W8D679_9GAMM</name>
<dbReference type="Proteomes" id="UP000521199">
    <property type="component" value="Unassembled WGS sequence"/>
</dbReference>
<dbReference type="AlphaFoldDB" id="A0A7W8D679"/>
<accession>A0A7W8D679</accession>
<evidence type="ECO:0000256" key="3">
    <source>
        <dbReference type="ARBA" id="ARBA00022679"/>
    </source>
</evidence>
<keyword evidence="5 8" id="KW-0418">Kinase</keyword>
<organism evidence="8 9">
    <name type="scientific">Chiayiivirga flava</name>
    <dbReference type="NCBI Taxonomy" id="659595"/>
    <lineage>
        <taxon>Bacteria</taxon>
        <taxon>Pseudomonadati</taxon>
        <taxon>Pseudomonadota</taxon>
        <taxon>Gammaproteobacteria</taxon>
        <taxon>Lysobacterales</taxon>
        <taxon>Lysobacteraceae</taxon>
        <taxon>Chiayiivirga</taxon>
    </lineage>
</organism>
<gene>
    <name evidence="8" type="ORF">HNQ52_000534</name>
</gene>
<dbReference type="InterPro" id="IPR004399">
    <property type="entry name" value="HMP/HMP-P_kinase_dom"/>
</dbReference>
<dbReference type="GO" id="GO:0009228">
    <property type="term" value="P:thiamine biosynthetic process"/>
    <property type="evidence" value="ECO:0007669"/>
    <property type="project" value="InterPro"/>
</dbReference>
<dbReference type="RefSeq" id="WP_246387473.1">
    <property type="nucleotide sequence ID" value="NZ_JACHHP010000001.1"/>
</dbReference>
<dbReference type="GO" id="GO:0008972">
    <property type="term" value="F:phosphomethylpyrimidine kinase activity"/>
    <property type="evidence" value="ECO:0007669"/>
    <property type="project" value="InterPro"/>
</dbReference>
<keyword evidence="3 8" id="KW-0808">Transferase</keyword>
<keyword evidence="9" id="KW-1185">Reference proteome</keyword>
<evidence type="ECO:0000313" key="9">
    <source>
        <dbReference type="Proteomes" id="UP000521199"/>
    </source>
</evidence>
<feature type="domain" description="Pyridoxamine kinase/Phosphomethylpyrimidine kinase" evidence="7">
    <location>
        <begin position="18"/>
        <end position="257"/>
    </location>
</feature>
<evidence type="ECO:0000256" key="6">
    <source>
        <dbReference type="ARBA" id="ARBA00022840"/>
    </source>
</evidence>
<dbReference type="UniPathway" id="UPA00060">
    <property type="reaction ID" value="UER00138"/>
</dbReference>
<dbReference type="SUPFAM" id="SSF53613">
    <property type="entry name" value="Ribokinase-like"/>
    <property type="match status" value="1"/>
</dbReference>
<evidence type="ECO:0000259" key="7">
    <source>
        <dbReference type="Pfam" id="PF08543"/>
    </source>
</evidence>
<dbReference type="FunFam" id="3.40.1190.20:FF:000003">
    <property type="entry name" value="Phosphomethylpyrimidine kinase ThiD"/>
    <property type="match status" value="1"/>
</dbReference>
<evidence type="ECO:0000256" key="4">
    <source>
        <dbReference type="ARBA" id="ARBA00022741"/>
    </source>
</evidence>
<sequence>MKQQDDRPTSVLSIAGSDSGGGAGIQADLKTFAAHGVHGLTAIAALTAQNTRGVRAIHAPPTAFLADQLDALFEDFSIGATKIGMLATADIIECTAAALDRHAAGNIVLDPVMVASTGATLLAPDALAALREQLVPRAAVLTPNLPEAQLLLGRSIADLDAMRVAAVDLHAMGAASVLLKGGHGDGETVVDLWFDGIERVEFAHPRLPVEGHGTGCTLSSAIAAQLALGRTARDACRLACDYVHGALRHATRPGTGPVSVLAHEWNRQRTADGDATR</sequence>